<dbReference type="GO" id="GO:0005524">
    <property type="term" value="F:ATP binding"/>
    <property type="evidence" value="ECO:0007669"/>
    <property type="project" value="UniProtKB-KW"/>
</dbReference>
<dbReference type="SUPFAM" id="SSF55874">
    <property type="entry name" value="ATPase domain of HSP90 chaperone/DNA topoisomerase II/histidine kinase"/>
    <property type="match status" value="1"/>
</dbReference>
<keyword evidence="7" id="KW-0067">ATP-binding</keyword>
<sequence>MNERGVRRARIWPVVVAVILVVMAASFVFGLTARAWAVLAIGGAIGIIIWALLEIRRERARHEADLARWEASRVVLAERVRIARELHDIVSHGLGMITVRAATARHLHSQHPNQDQRAAERSLLEALDDVEEVSRQATVELRRMLQALRNPEEIAPRHPTENLESLPAIIADAESAGLDVDLDQPDLGAVSLGTQVVVCAVIREGLSNVTRHAGPTRVQVSLLRENETIVVIIDDEGPGTGWSSKPGVGHGLMGLRERIKSVGGTLEVGPRGSGYRLYATIPDDAR</sequence>
<comment type="catalytic activity">
    <reaction evidence="1">
        <text>ATP + protein L-histidine = ADP + protein N-phospho-L-histidine.</text>
        <dbReference type="EC" id="2.7.13.3"/>
    </reaction>
</comment>
<dbReference type="CDD" id="cd16917">
    <property type="entry name" value="HATPase_UhpB-NarQ-NarX-like"/>
    <property type="match status" value="1"/>
</dbReference>
<evidence type="ECO:0000259" key="10">
    <source>
        <dbReference type="Pfam" id="PF07730"/>
    </source>
</evidence>
<dbReference type="Gene3D" id="3.30.565.10">
    <property type="entry name" value="Histidine kinase-like ATPase, C-terminal domain"/>
    <property type="match status" value="1"/>
</dbReference>
<dbReference type="InterPro" id="IPR011712">
    <property type="entry name" value="Sig_transdc_His_kin_sub3_dim/P"/>
</dbReference>
<feature type="domain" description="Signal transduction histidine kinase subgroup 3 dimerisation and phosphoacceptor" evidence="10">
    <location>
        <begin position="78"/>
        <end position="151"/>
    </location>
</feature>
<evidence type="ECO:0000256" key="3">
    <source>
        <dbReference type="ARBA" id="ARBA00022553"/>
    </source>
</evidence>
<evidence type="ECO:0000256" key="2">
    <source>
        <dbReference type="ARBA" id="ARBA00012438"/>
    </source>
</evidence>
<dbReference type="GO" id="GO:0016020">
    <property type="term" value="C:membrane"/>
    <property type="evidence" value="ECO:0007669"/>
    <property type="project" value="InterPro"/>
</dbReference>
<evidence type="ECO:0000256" key="9">
    <source>
        <dbReference type="SAM" id="Phobius"/>
    </source>
</evidence>
<dbReference type="GO" id="GO:0000155">
    <property type="term" value="F:phosphorelay sensor kinase activity"/>
    <property type="evidence" value="ECO:0007669"/>
    <property type="project" value="InterPro"/>
</dbReference>
<reference evidence="12" key="1">
    <citation type="submission" date="2016-06" db="EMBL/GenBank/DDBJ databases">
        <authorList>
            <person name="Varghese N."/>
            <person name="Submissions Spin"/>
        </authorList>
    </citation>
    <scope>NUCLEOTIDE SEQUENCE [LARGE SCALE GENOMIC DNA]</scope>
    <source>
        <strain evidence="12">DSM 44814</strain>
    </source>
</reference>
<keyword evidence="9" id="KW-1133">Transmembrane helix</keyword>
<keyword evidence="9" id="KW-0812">Transmembrane</keyword>
<evidence type="ECO:0000313" key="12">
    <source>
        <dbReference type="Proteomes" id="UP000199696"/>
    </source>
</evidence>
<gene>
    <name evidence="11" type="ORF">GA0070604_2922</name>
</gene>
<evidence type="ECO:0000256" key="8">
    <source>
        <dbReference type="ARBA" id="ARBA00023012"/>
    </source>
</evidence>
<keyword evidence="9" id="KW-0472">Membrane</keyword>
<proteinExistence type="predicted"/>
<dbReference type="InterPro" id="IPR036890">
    <property type="entry name" value="HATPase_C_sf"/>
</dbReference>
<dbReference type="Proteomes" id="UP000199696">
    <property type="component" value="Unassembled WGS sequence"/>
</dbReference>
<evidence type="ECO:0000256" key="4">
    <source>
        <dbReference type="ARBA" id="ARBA00022679"/>
    </source>
</evidence>
<keyword evidence="12" id="KW-1185">Reference proteome</keyword>
<dbReference type="InterPro" id="IPR050482">
    <property type="entry name" value="Sensor_HK_TwoCompSys"/>
</dbReference>
<evidence type="ECO:0000256" key="5">
    <source>
        <dbReference type="ARBA" id="ARBA00022741"/>
    </source>
</evidence>
<dbReference type="PANTHER" id="PTHR24421:SF10">
    <property type="entry name" value="NITRATE_NITRITE SENSOR PROTEIN NARQ"/>
    <property type="match status" value="1"/>
</dbReference>
<keyword evidence="6 11" id="KW-0418">Kinase</keyword>
<accession>A0A1C6UJ59</accession>
<dbReference type="Gene3D" id="1.20.5.1930">
    <property type="match status" value="1"/>
</dbReference>
<dbReference type="AlphaFoldDB" id="A0A1C6UJ59"/>
<dbReference type="EC" id="2.7.13.3" evidence="2"/>
<dbReference type="EMBL" id="FMHY01000002">
    <property type="protein sequence ID" value="SCL54090.1"/>
    <property type="molecule type" value="Genomic_DNA"/>
</dbReference>
<dbReference type="OrthoDB" id="227596at2"/>
<evidence type="ECO:0000313" key="11">
    <source>
        <dbReference type="EMBL" id="SCL54090.1"/>
    </source>
</evidence>
<dbReference type="RefSeq" id="WP_091118432.1">
    <property type="nucleotide sequence ID" value="NZ_FMHY01000002.1"/>
</dbReference>
<dbReference type="PANTHER" id="PTHR24421">
    <property type="entry name" value="NITRATE/NITRITE SENSOR PROTEIN NARX-RELATED"/>
    <property type="match status" value="1"/>
</dbReference>
<protein>
    <recommendedName>
        <fullName evidence="2">histidine kinase</fullName>
        <ecNumber evidence="2">2.7.13.3</ecNumber>
    </recommendedName>
</protein>
<dbReference type="GO" id="GO:0046983">
    <property type="term" value="F:protein dimerization activity"/>
    <property type="evidence" value="ECO:0007669"/>
    <property type="project" value="InterPro"/>
</dbReference>
<organism evidence="11 12">
    <name type="scientific">Micromonospora eburnea</name>
    <dbReference type="NCBI Taxonomy" id="227316"/>
    <lineage>
        <taxon>Bacteria</taxon>
        <taxon>Bacillati</taxon>
        <taxon>Actinomycetota</taxon>
        <taxon>Actinomycetes</taxon>
        <taxon>Micromonosporales</taxon>
        <taxon>Micromonosporaceae</taxon>
        <taxon>Micromonospora</taxon>
    </lineage>
</organism>
<evidence type="ECO:0000256" key="1">
    <source>
        <dbReference type="ARBA" id="ARBA00000085"/>
    </source>
</evidence>
<keyword evidence="5" id="KW-0547">Nucleotide-binding</keyword>
<feature type="transmembrane region" description="Helical" evidence="9">
    <location>
        <begin position="12"/>
        <end position="29"/>
    </location>
</feature>
<keyword evidence="8" id="KW-0902">Two-component regulatory system</keyword>
<evidence type="ECO:0000256" key="6">
    <source>
        <dbReference type="ARBA" id="ARBA00022777"/>
    </source>
</evidence>
<keyword evidence="3" id="KW-0597">Phosphoprotein</keyword>
<evidence type="ECO:0000256" key="7">
    <source>
        <dbReference type="ARBA" id="ARBA00022840"/>
    </source>
</evidence>
<name>A0A1C6UJ59_9ACTN</name>
<dbReference type="Pfam" id="PF07730">
    <property type="entry name" value="HisKA_3"/>
    <property type="match status" value="1"/>
</dbReference>
<feature type="transmembrane region" description="Helical" evidence="9">
    <location>
        <begin position="35"/>
        <end position="53"/>
    </location>
</feature>
<keyword evidence="4" id="KW-0808">Transferase</keyword>
<dbReference type="STRING" id="227316.GA0070604_2922"/>